<dbReference type="Pfam" id="PF20665">
    <property type="entry name" value="Zw10_middle"/>
    <property type="match status" value="1"/>
</dbReference>
<dbReference type="InterPro" id="IPR048344">
    <property type="entry name" value="Zw10_middle"/>
</dbReference>
<evidence type="ECO:0000256" key="2">
    <source>
        <dbReference type="SAM" id="MobiDB-lite"/>
    </source>
</evidence>
<dbReference type="Proteomes" id="UP000324832">
    <property type="component" value="Unassembled WGS sequence"/>
</dbReference>
<name>A0A5E4QYS9_9NEOP</name>
<feature type="compositionally biased region" description="Polar residues" evidence="2">
    <location>
        <begin position="1453"/>
        <end position="1462"/>
    </location>
</feature>
<keyword evidence="5" id="KW-1185">Reference proteome</keyword>
<evidence type="ECO:0000313" key="4">
    <source>
        <dbReference type="EMBL" id="VVD03375.1"/>
    </source>
</evidence>
<evidence type="ECO:0000313" key="5">
    <source>
        <dbReference type="Proteomes" id="UP000324832"/>
    </source>
</evidence>
<dbReference type="EMBL" id="FZQP02006744">
    <property type="protein sequence ID" value="VVD03375.1"/>
    <property type="molecule type" value="Genomic_DNA"/>
</dbReference>
<keyword evidence="1" id="KW-0175">Coiled coil</keyword>
<dbReference type="PANTHER" id="PTHR12205:SF0">
    <property type="entry name" value="CENTROMERE_KINETOCHORE PROTEIN ZW10 HOMOLOG"/>
    <property type="match status" value="1"/>
</dbReference>
<feature type="region of interest" description="Disordered" evidence="2">
    <location>
        <begin position="953"/>
        <end position="982"/>
    </location>
</feature>
<dbReference type="GO" id="GO:1990423">
    <property type="term" value="C:RZZ complex"/>
    <property type="evidence" value="ECO:0007669"/>
    <property type="project" value="TreeGrafter"/>
</dbReference>
<dbReference type="GO" id="GO:0007094">
    <property type="term" value="P:mitotic spindle assembly checkpoint signaling"/>
    <property type="evidence" value="ECO:0007669"/>
    <property type="project" value="TreeGrafter"/>
</dbReference>
<reference evidence="4 5" key="1">
    <citation type="submission" date="2017-07" db="EMBL/GenBank/DDBJ databases">
        <authorList>
            <person name="Talla V."/>
            <person name="Backstrom N."/>
        </authorList>
    </citation>
    <scope>NUCLEOTIDE SEQUENCE [LARGE SCALE GENOMIC DNA]</scope>
</reference>
<accession>A0A5E4QYS9</accession>
<dbReference type="PANTHER" id="PTHR12205">
    <property type="entry name" value="CENTROMERE/KINETOCHORE PROTEIN ZW10"/>
    <property type="match status" value="1"/>
</dbReference>
<protein>
    <recommendedName>
        <fullName evidence="3">Centromere/kinetochore protein zw10 middle domain-containing protein</fullName>
    </recommendedName>
</protein>
<sequence length="1483" mass="170668">MSTVSPENNTVQPNKDYKKQKDQLLTKIRELTEKIQLLSFALHQNIVDLYLNFTPTKSLEQLNYKNRKANIYNEYETIQKDVSSFENKFKTEEFLTYFKKLNDSQKHLQNLCDVAEGKYVLDKAHHEIERYNYSEAILTVKQLLDKLLLLKFESNLAKALTNMISQAENQIAIYKAQLNIEWEEIFTWTEQRGVNQLTYSLTVQQSDLILIKKILRSLFEAECLNAELGLFSDFFINKLLHNVIRHNCDIFTDDHVGALVFNIKIDLSDQSKPNLQTIVNNLTAVFEFLQSTLGSLLETETTFIEIFAKSIKTQFFSKIIEDCIRNNLPSCESSYENYKNIVIELESFNKFLVDLKFVEANKSPLDKYINDTECVLYNKKCDKLLADVRQLMNQSLSYQTLTVGTVFDTENESLLDVTQRCVAYDLSNPLFLPKCVISQNVKKIMTIITEHLEECVKLPEKYTLFFNNCFYLAHSLLGPPWKNTLPAPLADFLNLTLLECIQDLRIVGLEKISIYLQSRKKFIIEQMETNELPWTLESYDTFNFGVNSSLRIMKELKSNWYNILPHKMYELALCTLVQALCQSMTIYLIIALAAIITECSGQARNDSIDQLAIETKTFPVSTNNTTNITKQFIPIQIFPKPTSNQTFVYEQRPPSKPPIYLTPDKKYYYDVQRHYYKPVPQFHAVPPRPMYPKDPMRFTVYKMPPGHQVPHHYPHHTSPGPIYSTTTPKPTVIPKSPLKSPPINPITPVKSVPVPNANVIRTDFPKPTYIFYPNNISFITTTTTTTTVPTTTRRLLRTKRIWPKRILDKMNNNTATKDTTSNTTQINDILKKNATDQFGSASSHRRIFVNQNKRTTTTDKPEASTRAYRRVTRIPTHRSTTPVPDFDHSKPNDWIPILPSHYAKIPKKHTRVKRRSDYAYVDDEDEQNLGHNKVMYLQSYGIVPVRNSIRGSLDDPEEATNNINYRKRPRRVPPSYLPRQINPTSHRHVQQPLTEYPPAYQNPHLIRQSQQRHVQQPLTEYPPAYHNPHLIRQSQQPQSLYQPAYGTSNDYSHLQQKIPSYQAAYIDQDELQYVQQPIRPISPTYANVQNLRHVQQPFSSLPSVYGHQNELRQVQQPLHALQPTYASASELQPVQVASPQLNHGSVAVDDSNNIAKVLTKIKHHHHHHHHRYIKTVEKQVKVPVKVEVPKPYPVEKKVPYPVPVEKVVTVEKKVPYPVAVKVPVKVVEKEYVPKLVPVVQQVPVVKHVPVAQPVPVQVEKKVPYPVQVAVPFEKAVPYPVQVEKKVPYPVPFKIYIPKPFPIFKKVPFPVKVKVKEPFEIIKHVPVKIPYPKPFPIKVPHPVPVQVEKRVPYPVEVEKKVPYRVEVPVPHKVEVEKKVPIYIPKPYPVEKKVPYPIKVPYPVNVPVRVPVEVPVYIHHPFQIINDDNLNGGSTTQHLIAGEPSETMGRGEQQEAVTSSPATDITVETSYTVYHGDTTPASTSA</sequence>
<gene>
    <name evidence="4" type="ORF">LSINAPIS_LOCUS13384</name>
</gene>
<evidence type="ECO:0000256" key="1">
    <source>
        <dbReference type="SAM" id="Coils"/>
    </source>
</evidence>
<organism evidence="4 5">
    <name type="scientific">Leptidea sinapis</name>
    <dbReference type="NCBI Taxonomy" id="189913"/>
    <lineage>
        <taxon>Eukaryota</taxon>
        <taxon>Metazoa</taxon>
        <taxon>Ecdysozoa</taxon>
        <taxon>Arthropoda</taxon>
        <taxon>Hexapoda</taxon>
        <taxon>Insecta</taxon>
        <taxon>Pterygota</taxon>
        <taxon>Neoptera</taxon>
        <taxon>Endopterygota</taxon>
        <taxon>Lepidoptera</taxon>
        <taxon>Glossata</taxon>
        <taxon>Ditrysia</taxon>
        <taxon>Papilionoidea</taxon>
        <taxon>Pieridae</taxon>
        <taxon>Dismorphiinae</taxon>
        <taxon>Leptidea</taxon>
    </lineage>
</organism>
<dbReference type="GO" id="GO:0005737">
    <property type="term" value="C:cytoplasm"/>
    <property type="evidence" value="ECO:0007669"/>
    <property type="project" value="GOC"/>
</dbReference>
<feature type="domain" description="Centromere/kinetochore protein zw10 middle" evidence="3">
    <location>
        <begin position="196"/>
        <end position="392"/>
    </location>
</feature>
<evidence type="ECO:0000259" key="3">
    <source>
        <dbReference type="Pfam" id="PF20665"/>
    </source>
</evidence>
<dbReference type="GO" id="GO:0006888">
    <property type="term" value="P:endoplasmic reticulum to Golgi vesicle-mediated transport"/>
    <property type="evidence" value="ECO:0007669"/>
    <property type="project" value="TreeGrafter"/>
</dbReference>
<proteinExistence type="predicted"/>
<feature type="coiled-coil region" evidence="1">
    <location>
        <begin position="150"/>
        <end position="177"/>
    </location>
</feature>
<feature type="region of interest" description="Disordered" evidence="2">
    <location>
        <begin position="1442"/>
        <end position="1462"/>
    </location>
</feature>